<reference evidence="1" key="1">
    <citation type="submission" date="2019-12" db="EMBL/GenBank/DDBJ databases">
        <title>Transcriptional level, prokaryotic expression of the surface antigen gene family SAGs of Eimeria stiedae and preliminary evaluation of diagnostic.</title>
        <authorList>
            <person name="Tao Y."/>
            <person name="Shen N."/>
            <person name="Wei W."/>
            <person name="Luo Y."/>
            <person name="Xiao J."/>
            <person name="Song H."/>
            <person name="Xu J."/>
            <person name="Gu X."/>
            <person name="Xie Y."/>
            <person name="He R."/>
            <person name="Peng X."/>
            <person name="Yang G."/>
        </authorList>
    </citation>
    <scope>NUCLEOTIDE SEQUENCE</scope>
    <source>
        <strain evidence="1">Sichuan</strain>
    </source>
</reference>
<dbReference type="AlphaFoldDB" id="A0A6H0C357"/>
<accession>A0A6H0C357</accession>
<proteinExistence type="evidence at transcript level"/>
<protein>
    <submittedName>
        <fullName evidence="1">Surface antigen 7</fullName>
    </submittedName>
</protein>
<dbReference type="EMBL" id="MN759299">
    <property type="protein sequence ID" value="QIS60150.1"/>
    <property type="molecule type" value="mRNA"/>
</dbReference>
<evidence type="ECO:0000313" key="1">
    <source>
        <dbReference type="EMBL" id="QIS60150.1"/>
    </source>
</evidence>
<sequence>MPLFPECLLADAIDCTDAFNAARTAVGLAPFNKCSRPILSQDLEDAYRHFDVVCQAFITGQYPKDQLGINGTLMFAPQREKRGDCDAAVNFFKRGHRWFGSVPPVFYRFGQPPYNRFQRVGFVGLYNPKENADIDCAHFTCYNFVGDEELPRSVHRGVWCITTPPALKEGEVPLSK</sequence>
<name>A0A6H0C357_9EIME</name>
<gene>
    <name evidence="1" type="primary">SAG7</name>
</gene>
<dbReference type="InterPro" id="IPR021288">
    <property type="entry name" value="Surface_antigen"/>
</dbReference>
<dbReference type="Pfam" id="PF11054">
    <property type="entry name" value="Surface_antigen"/>
    <property type="match status" value="1"/>
</dbReference>
<organism evidence="1">
    <name type="scientific">Eimeria stiedai</name>
    <dbReference type="NCBI Taxonomy" id="471275"/>
    <lineage>
        <taxon>Eukaryota</taxon>
        <taxon>Sar</taxon>
        <taxon>Alveolata</taxon>
        <taxon>Apicomplexa</taxon>
        <taxon>Conoidasida</taxon>
        <taxon>Coccidia</taxon>
        <taxon>Eucoccidiorida</taxon>
        <taxon>Eimeriorina</taxon>
        <taxon>Eimeriidae</taxon>
        <taxon>Eimeria</taxon>
    </lineage>
</organism>